<proteinExistence type="predicted"/>
<sequence length="244" mass="27746">MNQRIKNFEYNLALNLKSNPKKVYAYINNKTKVKESIRAIQLKNGSIVTDLKVIANTLNGYFASVFIKPQDLSDPIIDIETQTFCRNPDLNVSVVEEYLSKLNTNKATGMDKVHPKVLKECKSTLAKTSSLMFNKSFETSKLPKLWSCANIIPLFKNGNKLHPSNYRPVSLTSVVCKVMGRIIKNKMMKYLVDNKLINKNQHEFVNNKSCVTNLLKSLDFITNSIDNGWDVIVLFLDFAKADQC</sequence>
<dbReference type="Proteomes" id="UP001652625">
    <property type="component" value="Chromosome 02"/>
</dbReference>
<protein>
    <submittedName>
        <fullName evidence="2">Uncharacterized protein LOC136076163</fullName>
    </submittedName>
</protein>
<reference evidence="2" key="2">
    <citation type="submission" date="2025-08" db="UniProtKB">
        <authorList>
            <consortium name="RefSeq"/>
        </authorList>
    </citation>
    <scope>IDENTIFICATION</scope>
</reference>
<evidence type="ECO:0000313" key="1">
    <source>
        <dbReference type="Proteomes" id="UP001652625"/>
    </source>
</evidence>
<dbReference type="GeneID" id="136076163"/>
<keyword evidence="1" id="KW-1185">Reference proteome</keyword>
<gene>
    <name evidence="2" type="primary">LOC136076163</name>
</gene>
<evidence type="ECO:0000313" key="2">
    <source>
        <dbReference type="RefSeq" id="XP_065645709.1"/>
    </source>
</evidence>
<reference evidence="1" key="1">
    <citation type="submission" date="2025-05" db="UniProtKB">
        <authorList>
            <consortium name="RefSeq"/>
        </authorList>
    </citation>
    <scope>NUCLEOTIDE SEQUENCE [LARGE SCALE GENOMIC DNA]</scope>
</reference>
<name>A0ABM4B9Z2_HYDVU</name>
<dbReference type="PANTHER" id="PTHR33395:SF22">
    <property type="entry name" value="REVERSE TRANSCRIPTASE DOMAIN-CONTAINING PROTEIN"/>
    <property type="match status" value="1"/>
</dbReference>
<dbReference type="RefSeq" id="XP_065645709.1">
    <property type="nucleotide sequence ID" value="XM_065789637.1"/>
</dbReference>
<organism evidence="1 2">
    <name type="scientific">Hydra vulgaris</name>
    <name type="common">Hydra</name>
    <name type="synonym">Hydra attenuata</name>
    <dbReference type="NCBI Taxonomy" id="6087"/>
    <lineage>
        <taxon>Eukaryota</taxon>
        <taxon>Metazoa</taxon>
        <taxon>Cnidaria</taxon>
        <taxon>Hydrozoa</taxon>
        <taxon>Hydroidolina</taxon>
        <taxon>Anthoathecata</taxon>
        <taxon>Aplanulata</taxon>
        <taxon>Hydridae</taxon>
        <taxon>Hydra</taxon>
    </lineage>
</organism>
<accession>A0ABM4B9Z2</accession>
<dbReference type="PANTHER" id="PTHR33395">
    <property type="entry name" value="TRANSCRIPTASE, PUTATIVE-RELATED-RELATED"/>
    <property type="match status" value="1"/>
</dbReference>